<accession>A0ABQ6M0P7</accession>
<dbReference type="InterPro" id="IPR048502">
    <property type="entry name" value="NamZ_N"/>
</dbReference>
<gene>
    <name evidence="4" type="ORF">MNKW57_22390</name>
</gene>
<proteinExistence type="predicted"/>
<dbReference type="Pfam" id="PF07075">
    <property type="entry name" value="NamZ_N"/>
    <property type="match status" value="1"/>
</dbReference>
<comment type="caution">
    <text evidence="4">The sequence shown here is derived from an EMBL/GenBank/DDBJ whole genome shotgun (WGS) entry which is preliminary data.</text>
</comment>
<reference evidence="4 5" key="1">
    <citation type="submission" date="2023-04" db="EMBL/GenBank/DDBJ databases">
        <title>Marinobulbifer ophiurae gen. nov., sp. Nov., isolate from tissue of brittle star Ophioplocus japonicus.</title>
        <authorList>
            <person name="Kawano K."/>
            <person name="Sawayama S."/>
            <person name="Nakagawa S."/>
        </authorList>
    </citation>
    <scope>NUCLEOTIDE SEQUENCE [LARGE SCALE GENOMIC DNA]</scope>
    <source>
        <strain evidence="4 5">NKW57</strain>
    </source>
</reference>
<dbReference type="RefSeq" id="WP_285764531.1">
    <property type="nucleotide sequence ID" value="NZ_BSYJ01000004.1"/>
</dbReference>
<dbReference type="Proteomes" id="UP001224392">
    <property type="component" value="Unassembled WGS sequence"/>
</dbReference>
<dbReference type="Pfam" id="PF20732">
    <property type="entry name" value="NamZ_C"/>
    <property type="match status" value="1"/>
</dbReference>
<evidence type="ECO:0000259" key="2">
    <source>
        <dbReference type="Pfam" id="PF07075"/>
    </source>
</evidence>
<evidence type="ECO:0000256" key="1">
    <source>
        <dbReference type="SAM" id="SignalP"/>
    </source>
</evidence>
<dbReference type="PANTHER" id="PTHR42915:SF1">
    <property type="entry name" value="PEPTIDOGLYCAN BETA-N-ACETYLMURAMIDASE NAMZ"/>
    <property type="match status" value="1"/>
</dbReference>
<dbReference type="InterPro" id="IPR008302">
    <property type="entry name" value="NamZ"/>
</dbReference>
<feature type="domain" description="Peptidoglycan beta-N-acetylmuramidase NamZ N-terminal" evidence="2">
    <location>
        <begin position="47"/>
        <end position="242"/>
    </location>
</feature>
<dbReference type="EMBL" id="BSYJ01000004">
    <property type="protein sequence ID" value="GMG87918.1"/>
    <property type="molecule type" value="Genomic_DNA"/>
</dbReference>
<evidence type="ECO:0000259" key="3">
    <source>
        <dbReference type="Pfam" id="PF20732"/>
    </source>
</evidence>
<name>A0ABQ6M0P7_9GAMM</name>
<dbReference type="Gene3D" id="3.90.1150.140">
    <property type="match status" value="1"/>
</dbReference>
<feature type="chain" id="PRO_5047125916" evidence="1">
    <location>
        <begin position="19"/>
        <end position="387"/>
    </location>
</feature>
<feature type="domain" description="Peptidoglycan beta-N-acetylmuramidase NamZ C-terminal" evidence="3">
    <location>
        <begin position="247"/>
        <end position="385"/>
    </location>
</feature>
<dbReference type="PANTHER" id="PTHR42915">
    <property type="entry name" value="HYPOTHETICAL 460 KDA PROTEIN IN FEUA-SIGW INTERGENIC REGION [PRECURSOR]"/>
    <property type="match status" value="1"/>
</dbReference>
<dbReference type="PIRSF" id="PIRSF016719">
    <property type="entry name" value="UCP016719"/>
    <property type="match status" value="1"/>
</dbReference>
<dbReference type="Gene3D" id="3.40.50.12170">
    <property type="entry name" value="Uncharacterised protein PF07075, DUF1343"/>
    <property type="match status" value="1"/>
</dbReference>
<organism evidence="4 5">
    <name type="scientific">Biformimicrobium ophioploci</name>
    <dbReference type="NCBI Taxonomy" id="3036711"/>
    <lineage>
        <taxon>Bacteria</taxon>
        <taxon>Pseudomonadati</taxon>
        <taxon>Pseudomonadota</taxon>
        <taxon>Gammaproteobacteria</taxon>
        <taxon>Cellvibrionales</taxon>
        <taxon>Microbulbiferaceae</taxon>
        <taxon>Biformimicrobium</taxon>
    </lineage>
</organism>
<dbReference type="PROSITE" id="PS51257">
    <property type="entry name" value="PROKAR_LIPOPROTEIN"/>
    <property type="match status" value="1"/>
</dbReference>
<protein>
    <submittedName>
        <fullName evidence="4">DUF1343 domain-containing protein</fullName>
    </submittedName>
</protein>
<keyword evidence="5" id="KW-1185">Reference proteome</keyword>
<sequence length="387" mass="43104">MKKIIASVAIAVLASACAEPQVADKAVATGAEQPDQYLPQLAGKRLGLVVNQTSVVKDRHLVDFLVAQGQDVRIVFAPEHGYHGNHDAGARVDDEKIRDIEIASLYGKRKKPSPEQMARIDQLVFDMQDVGVRFYTYISTLHYVMEACAETDTPLMVLDRPNPNGDYFDGPILDPEFRSFVGMHKIPLVHGLTVAELARMINGEGWLGEGKTCELSVVKVANYRAGDRYELPVLPSPNLPNYQSVRLYPSLALFEATPISIGRGTDFPFQVIGYPGEANGAFSFTPEPKPGAAMNPKLNGEQSFGVDLRGIPAPKFSLSYILDWRDKMAVHQVELFERPGFFDKLAGTDQLREQILAGKSEAEIRESWREGLENYAKMRDKYRLYQQ</sequence>
<evidence type="ECO:0000313" key="5">
    <source>
        <dbReference type="Proteomes" id="UP001224392"/>
    </source>
</evidence>
<feature type="signal peptide" evidence="1">
    <location>
        <begin position="1"/>
        <end position="18"/>
    </location>
</feature>
<evidence type="ECO:0000313" key="4">
    <source>
        <dbReference type="EMBL" id="GMG87918.1"/>
    </source>
</evidence>
<dbReference type="InterPro" id="IPR048503">
    <property type="entry name" value="NamZ_C"/>
</dbReference>
<keyword evidence="1" id="KW-0732">Signal</keyword>